<evidence type="ECO:0000313" key="2">
    <source>
        <dbReference type="EMBL" id="MDJ1483747.1"/>
    </source>
</evidence>
<dbReference type="InterPro" id="IPR050126">
    <property type="entry name" value="Ap4A_hydrolase"/>
</dbReference>
<evidence type="ECO:0000313" key="5">
    <source>
        <dbReference type="Proteomes" id="UP001241110"/>
    </source>
</evidence>
<dbReference type="Proteomes" id="UP001241110">
    <property type="component" value="Unassembled WGS sequence"/>
</dbReference>
<dbReference type="Pfam" id="PF00149">
    <property type="entry name" value="Metallophos"/>
    <property type="match status" value="1"/>
</dbReference>
<dbReference type="GO" id="GO:0016791">
    <property type="term" value="F:phosphatase activity"/>
    <property type="evidence" value="ECO:0007669"/>
    <property type="project" value="TreeGrafter"/>
</dbReference>
<dbReference type="CDD" id="cd00144">
    <property type="entry name" value="MPP_PPP_family"/>
    <property type="match status" value="1"/>
</dbReference>
<evidence type="ECO:0000313" key="4">
    <source>
        <dbReference type="Proteomes" id="UP001228581"/>
    </source>
</evidence>
<name>A0AAE3QQR1_9BACT</name>
<dbReference type="InterPro" id="IPR029052">
    <property type="entry name" value="Metallo-depent_PP-like"/>
</dbReference>
<gene>
    <name evidence="2" type="ORF">QNI16_24825</name>
    <name evidence="3" type="ORF">QNI19_14415</name>
</gene>
<dbReference type="GO" id="GO:0110154">
    <property type="term" value="P:RNA decapping"/>
    <property type="evidence" value="ECO:0007669"/>
    <property type="project" value="TreeGrafter"/>
</dbReference>
<proteinExistence type="predicted"/>
<organism evidence="2 5">
    <name type="scientific">Xanthocytophaga flava</name>
    <dbReference type="NCBI Taxonomy" id="3048013"/>
    <lineage>
        <taxon>Bacteria</taxon>
        <taxon>Pseudomonadati</taxon>
        <taxon>Bacteroidota</taxon>
        <taxon>Cytophagia</taxon>
        <taxon>Cytophagales</taxon>
        <taxon>Rhodocytophagaceae</taxon>
        <taxon>Xanthocytophaga</taxon>
    </lineage>
</organism>
<dbReference type="GO" id="GO:0005737">
    <property type="term" value="C:cytoplasm"/>
    <property type="evidence" value="ECO:0007669"/>
    <property type="project" value="TreeGrafter"/>
</dbReference>
<dbReference type="GO" id="GO:0008803">
    <property type="term" value="F:bis(5'-nucleosyl)-tetraphosphatase (symmetrical) activity"/>
    <property type="evidence" value="ECO:0007669"/>
    <property type="project" value="TreeGrafter"/>
</dbReference>
<dbReference type="InterPro" id="IPR004843">
    <property type="entry name" value="Calcineurin-like_PHP"/>
</dbReference>
<dbReference type="Proteomes" id="UP001228581">
    <property type="component" value="Unassembled WGS sequence"/>
</dbReference>
<dbReference type="AlphaFoldDB" id="A0AAE3QQR1"/>
<dbReference type="PANTHER" id="PTHR42850">
    <property type="entry name" value="METALLOPHOSPHOESTERASE"/>
    <property type="match status" value="1"/>
</dbReference>
<protein>
    <submittedName>
        <fullName evidence="2">Metallophosphoesterase family protein</fullName>
        <ecNumber evidence="2">3.1.-.-</ecNumber>
    </submittedName>
</protein>
<dbReference type="PANTHER" id="PTHR42850:SF4">
    <property type="entry name" value="ZINC-DEPENDENT ENDOPOLYPHOSPHATASE"/>
    <property type="match status" value="1"/>
</dbReference>
<dbReference type="EMBL" id="JASJOT010000008">
    <property type="protein sequence ID" value="MDJ1494134.1"/>
    <property type="molecule type" value="Genomic_DNA"/>
</dbReference>
<dbReference type="SUPFAM" id="SSF56300">
    <property type="entry name" value="Metallo-dependent phosphatases"/>
    <property type="match status" value="1"/>
</dbReference>
<dbReference type="EMBL" id="JASJOS010000012">
    <property type="protein sequence ID" value="MDJ1483747.1"/>
    <property type="molecule type" value="Genomic_DNA"/>
</dbReference>
<comment type="caution">
    <text evidence="2">The sequence shown here is derived from an EMBL/GenBank/DDBJ whole genome shotgun (WGS) entry which is preliminary data.</text>
</comment>
<dbReference type="EC" id="3.1.-.-" evidence="2"/>
<accession>A0AAE3QQR1</accession>
<dbReference type="Gene3D" id="3.60.21.10">
    <property type="match status" value="1"/>
</dbReference>
<keyword evidence="2" id="KW-0378">Hydrolase</keyword>
<feature type="domain" description="Calcineurin-like phosphoesterase" evidence="1">
    <location>
        <begin position="16"/>
        <end position="158"/>
    </location>
</feature>
<keyword evidence="4" id="KW-1185">Reference proteome</keyword>
<sequence length="213" mass="24694">MTGTYVKKTKAGRRFAIGDIHGCFDTFRALVEDQIGLTQSDQLFLLGDYINRGPKQTKVLDYIIQLRASQYEVYPLRGNHEQMLLADRLDEIIPPYRDFFIELPYYYETDHFYLVHAGLNFLAQDPLEDTYSMLWMRQSPLPDEEFLNQRKVVHGHTIHSLSEISLAIQNREPILPLDNGCYRGLRETAGEYGNLCALNLDSFELIAQKNVDR</sequence>
<evidence type="ECO:0000313" key="3">
    <source>
        <dbReference type="EMBL" id="MDJ1494134.1"/>
    </source>
</evidence>
<dbReference type="RefSeq" id="WP_313984071.1">
    <property type="nucleotide sequence ID" value="NZ_JASJOS010000012.1"/>
</dbReference>
<reference evidence="2 4" key="1">
    <citation type="submission" date="2023-05" db="EMBL/GenBank/DDBJ databases">
        <authorList>
            <person name="Zhang X."/>
        </authorList>
    </citation>
    <scope>NUCLEOTIDE SEQUENCE</scope>
    <source>
        <strain evidence="3 4">DM2B3-1</strain>
        <strain evidence="2">YF14B1</strain>
    </source>
</reference>
<evidence type="ECO:0000259" key="1">
    <source>
        <dbReference type="Pfam" id="PF00149"/>
    </source>
</evidence>